<dbReference type="EMBL" id="CP108222">
    <property type="protein sequence ID" value="WTT23163.1"/>
    <property type="molecule type" value="Genomic_DNA"/>
</dbReference>
<protein>
    <recommendedName>
        <fullName evidence="2">Peptidoglycan binding-like domain-containing protein</fullName>
    </recommendedName>
</protein>
<evidence type="ECO:0000313" key="1">
    <source>
        <dbReference type="EMBL" id="WTT23163.1"/>
    </source>
</evidence>
<reference evidence="1" key="1">
    <citation type="submission" date="2022-10" db="EMBL/GenBank/DDBJ databases">
        <title>The complete genomes of actinobacterial strains from the NBC collection.</title>
        <authorList>
            <person name="Joergensen T.S."/>
            <person name="Alvarez Arevalo M."/>
            <person name="Sterndorff E.B."/>
            <person name="Faurdal D."/>
            <person name="Vuksanovic O."/>
            <person name="Mourched A.-S."/>
            <person name="Charusanti P."/>
            <person name="Shaw S."/>
            <person name="Blin K."/>
            <person name="Weber T."/>
        </authorList>
    </citation>
    <scope>NUCLEOTIDE SEQUENCE</scope>
    <source>
        <strain evidence="1">NBC_00093</strain>
    </source>
</reference>
<evidence type="ECO:0008006" key="2">
    <source>
        <dbReference type="Google" id="ProtNLM"/>
    </source>
</evidence>
<proteinExistence type="predicted"/>
<dbReference type="InterPro" id="IPR036366">
    <property type="entry name" value="PGBDSf"/>
</dbReference>
<accession>A0AAU2AFA7</accession>
<dbReference type="Gene3D" id="1.10.101.10">
    <property type="entry name" value="PGBD-like superfamily/PGBD"/>
    <property type="match status" value="1"/>
</dbReference>
<sequence>MSNVRQRPTAAPTGAVIQQQVGLATTYSFQKSWADRLTVDGIVGPQTWYWLRQL</sequence>
<dbReference type="AlphaFoldDB" id="A0AAU2AFA7"/>
<gene>
    <name evidence="1" type="ORF">OHA22_50195</name>
</gene>
<name>A0AAU2AFA7_9ACTN</name>
<organism evidence="1">
    <name type="scientific">Streptomyces sp. NBC_00093</name>
    <dbReference type="NCBI Taxonomy" id="2975649"/>
    <lineage>
        <taxon>Bacteria</taxon>
        <taxon>Bacillati</taxon>
        <taxon>Actinomycetota</taxon>
        <taxon>Actinomycetes</taxon>
        <taxon>Kitasatosporales</taxon>
        <taxon>Streptomycetaceae</taxon>
        <taxon>Streptomyces</taxon>
    </lineage>
</organism>